<gene>
    <name evidence="11" type="ORF">MUK42_27149</name>
</gene>
<dbReference type="Pfam" id="PF02517">
    <property type="entry name" value="Rce1-like"/>
    <property type="match status" value="1"/>
</dbReference>
<dbReference type="SUPFAM" id="SSF52058">
    <property type="entry name" value="L domain-like"/>
    <property type="match status" value="1"/>
</dbReference>
<evidence type="ECO:0000313" key="11">
    <source>
        <dbReference type="EMBL" id="URD86439.1"/>
    </source>
</evidence>
<dbReference type="Gene3D" id="1.10.510.10">
    <property type="entry name" value="Transferase(Phosphotransferase) domain 1"/>
    <property type="match status" value="1"/>
</dbReference>
<feature type="region of interest" description="Disordered" evidence="8">
    <location>
        <begin position="587"/>
        <end position="606"/>
    </location>
</feature>
<dbReference type="Proteomes" id="UP001055439">
    <property type="component" value="Chromosome 2"/>
</dbReference>
<dbReference type="InterPro" id="IPR001611">
    <property type="entry name" value="Leu-rich_rpt"/>
</dbReference>
<evidence type="ECO:0000256" key="3">
    <source>
        <dbReference type="ARBA" id="ARBA00022692"/>
    </source>
</evidence>
<keyword evidence="11" id="KW-0378">Hydrolase</keyword>
<dbReference type="SUPFAM" id="SSF56112">
    <property type="entry name" value="Protein kinase-like (PK-like)"/>
    <property type="match status" value="1"/>
</dbReference>
<evidence type="ECO:0000259" key="10">
    <source>
        <dbReference type="PROSITE" id="PS50011"/>
    </source>
</evidence>
<dbReference type="PANTHER" id="PTHR48007">
    <property type="entry name" value="LEUCINE-RICH REPEAT RECEPTOR-LIKE PROTEIN KINASE PXC1"/>
    <property type="match status" value="1"/>
</dbReference>
<keyword evidence="7 9" id="KW-0472">Membrane</keyword>
<keyword evidence="5" id="KW-0677">Repeat</keyword>
<comment type="subcellular location">
    <subcellularLocation>
        <location evidence="1">Membrane</location>
    </subcellularLocation>
</comment>
<dbReference type="GO" id="GO:0005524">
    <property type="term" value="F:ATP binding"/>
    <property type="evidence" value="ECO:0007669"/>
    <property type="project" value="InterPro"/>
</dbReference>
<evidence type="ECO:0000313" key="12">
    <source>
        <dbReference type="Proteomes" id="UP001055439"/>
    </source>
</evidence>
<sequence length="823" mass="89210">MAHSGIRGAAAEDDVRCLTGVKTSLDRGHTLSWNFSNATVGFVCSFVGVSCWNLQENRVLALNLKAMSLAGSVPSDLQYCSAATILDLSSNAISGPIPNELCSWLPYLVTLDLSNNNLTGGIPPTLSNCNFLNTLVLAGNQLRGTIPATLARLNRLSSLDLSSNQLYGSIPPPLGDKFDANSFDGNDGLCGHPVSSRCGRSHTRTNLIIIVAAGVFGAAASLTLAYVVWRCWSPSGKRAAAGRRGEDGGWWAERLRTAHNRLVPVSLFQKPIVKVKLADLMTATADFHPNNIIVAGSPRTGTSYKAVLPDGSALTVKRLRSCPLPEKQFRAEMGRIGPLRHPNLAPLLGFCIVEDERLLVYKHMPNGALFSALESVDDALDWPARVRIGIGAARGLAWLHHGFQIPFLHQNLSSKAILLDEDNEARITDFGLARLGQRKQKELTYGSFSEEEMLSPNKKLRIDCKAFHAINCKASSSDRTSPAADCSVPPTAGGMRKKWEQEDWRRMGAVTMVMLCETACATGHHHRSLPSRGLLGGKCGCSCSLARRLLPANLHIFKAFASSRKSEKKLRNDRKISKTTQRKDLLSKDFMDMSDEAPSGNDTDFSNRIELANNNLGANGSTSYPTRGQVLQACSITSGLLLALGATIRQAAHVASVEGWAVLDSSEVSSVGFEMWHLELILGLVLLISSCRYLLLKTWPDFSRSSEAANQQILSSLEPLDYILVAFLPGISEELLFRGALMPLFGLNWRSALAVAAIFGVLHLGSGRRYSFAIWATFVGFAYGAATLISSSIIVPMASHSLNNLVGGLLWRLTSSNPKEQDK</sequence>
<proteinExistence type="predicted"/>
<dbReference type="InterPro" id="IPR046959">
    <property type="entry name" value="PRK1-6/SRF4-like"/>
</dbReference>
<dbReference type="EMBL" id="CP097504">
    <property type="protein sequence ID" value="URD86439.1"/>
    <property type="molecule type" value="Genomic_DNA"/>
</dbReference>
<feature type="transmembrane region" description="Helical" evidence="9">
    <location>
        <begin position="747"/>
        <end position="766"/>
    </location>
</feature>
<dbReference type="GO" id="GO:0080120">
    <property type="term" value="P:CAAX-box protein maturation"/>
    <property type="evidence" value="ECO:0007669"/>
    <property type="project" value="UniProtKB-ARBA"/>
</dbReference>
<feature type="transmembrane region" description="Helical" evidence="9">
    <location>
        <begin position="207"/>
        <end position="229"/>
    </location>
</feature>
<protein>
    <submittedName>
        <fullName evidence="11">CAAX protease self-immunity</fullName>
    </submittedName>
</protein>
<dbReference type="InterPro" id="IPR013210">
    <property type="entry name" value="LRR_N_plant-typ"/>
</dbReference>
<dbReference type="InterPro" id="IPR003675">
    <property type="entry name" value="Rce1/LyrA-like_dom"/>
</dbReference>
<keyword evidence="6 9" id="KW-1133">Transmembrane helix</keyword>
<keyword evidence="11" id="KW-0645">Protease</keyword>
<dbReference type="FunFam" id="3.80.10.10:FF:000400">
    <property type="entry name" value="Nuclear pore complex protein NUP107"/>
    <property type="match status" value="1"/>
</dbReference>
<accession>A0A9E7EYU3</accession>
<name>A0A9E7EYU3_9LILI</name>
<dbReference type="AlphaFoldDB" id="A0A9E7EYU3"/>
<keyword evidence="3 9" id="KW-0812">Transmembrane</keyword>
<dbReference type="Pfam" id="PF07714">
    <property type="entry name" value="PK_Tyr_Ser-Thr"/>
    <property type="match status" value="1"/>
</dbReference>
<dbReference type="Gene3D" id="3.80.10.10">
    <property type="entry name" value="Ribonuclease Inhibitor"/>
    <property type="match status" value="1"/>
</dbReference>
<evidence type="ECO:0000256" key="9">
    <source>
        <dbReference type="SAM" id="Phobius"/>
    </source>
</evidence>
<feature type="transmembrane region" description="Helical" evidence="9">
    <location>
        <begin position="772"/>
        <end position="795"/>
    </location>
</feature>
<dbReference type="Pfam" id="PF00560">
    <property type="entry name" value="LRR_1"/>
    <property type="match status" value="1"/>
</dbReference>
<reference evidence="11" key="1">
    <citation type="submission" date="2022-05" db="EMBL/GenBank/DDBJ databases">
        <title>The Musa troglodytarum L. genome provides insights into the mechanism of non-climacteric behaviour and enrichment of carotenoids.</title>
        <authorList>
            <person name="Wang J."/>
        </authorList>
    </citation>
    <scope>NUCLEOTIDE SEQUENCE</scope>
    <source>
        <tissue evidence="11">Leaf</tissue>
    </source>
</reference>
<dbReference type="SMART" id="SM00219">
    <property type="entry name" value="TyrKc"/>
    <property type="match status" value="1"/>
</dbReference>
<dbReference type="FunFam" id="3.30.200.20:FF:000428">
    <property type="entry name" value="Inactive LRR receptor-like serine/threonine-protein kinase BIR2"/>
    <property type="match status" value="1"/>
</dbReference>
<dbReference type="InterPro" id="IPR001245">
    <property type="entry name" value="Ser-Thr/Tyr_kinase_cat_dom"/>
</dbReference>
<dbReference type="GO" id="GO:0004175">
    <property type="term" value="F:endopeptidase activity"/>
    <property type="evidence" value="ECO:0007669"/>
    <property type="project" value="UniProtKB-ARBA"/>
</dbReference>
<keyword evidence="4" id="KW-0732">Signal</keyword>
<dbReference type="GO" id="GO:0006508">
    <property type="term" value="P:proteolysis"/>
    <property type="evidence" value="ECO:0007669"/>
    <property type="project" value="UniProtKB-KW"/>
</dbReference>
<evidence type="ECO:0000256" key="4">
    <source>
        <dbReference type="ARBA" id="ARBA00022729"/>
    </source>
</evidence>
<evidence type="ECO:0000256" key="2">
    <source>
        <dbReference type="ARBA" id="ARBA00022614"/>
    </source>
</evidence>
<dbReference type="PANTHER" id="PTHR48007:SF86">
    <property type="entry name" value="(WILD MALAYSIAN BANANA) HYPOTHETICAL PROTEIN"/>
    <property type="match status" value="1"/>
</dbReference>
<evidence type="ECO:0000256" key="8">
    <source>
        <dbReference type="SAM" id="MobiDB-lite"/>
    </source>
</evidence>
<organism evidence="11 12">
    <name type="scientific">Musa troglodytarum</name>
    <name type="common">fe'i banana</name>
    <dbReference type="NCBI Taxonomy" id="320322"/>
    <lineage>
        <taxon>Eukaryota</taxon>
        <taxon>Viridiplantae</taxon>
        <taxon>Streptophyta</taxon>
        <taxon>Embryophyta</taxon>
        <taxon>Tracheophyta</taxon>
        <taxon>Spermatophyta</taxon>
        <taxon>Magnoliopsida</taxon>
        <taxon>Liliopsida</taxon>
        <taxon>Zingiberales</taxon>
        <taxon>Musaceae</taxon>
        <taxon>Musa</taxon>
    </lineage>
</organism>
<dbReference type="InterPro" id="IPR032675">
    <property type="entry name" value="LRR_dom_sf"/>
</dbReference>
<keyword evidence="2" id="KW-0433">Leucine-rich repeat</keyword>
<dbReference type="OrthoDB" id="598358at2759"/>
<feature type="domain" description="Protein kinase" evidence="10">
    <location>
        <begin position="289"/>
        <end position="616"/>
    </location>
</feature>
<dbReference type="InterPro" id="IPR011009">
    <property type="entry name" value="Kinase-like_dom_sf"/>
</dbReference>
<dbReference type="PRINTS" id="PR00019">
    <property type="entry name" value="LEURICHRPT"/>
</dbReference>
<dbReference type="GO" id="GO:0016020">
    <property type="term" value="C:membrane"/>
    <property type="evidence" value="ECO:0007669"/>
    <property type="project" value="UniProtKB-SubCell"/>
</dbReference>
<dbReference type="GO" id="GO:0004713">
    <property type="term" value="F:protein tyrosine kinase activity"/>
    <property type="evidence" value="ECO:0007669"/>
    <property type="project" value="InterPro"/>
</dbReference>
<dbReference type="InterPro" id="IPR000719">
    <property type="entry name" value="Prot_kinase_dom"/>
</dbReference>
<evidence type="ECO:0000256" key="1">
    <source>
        <dbReference type="ARBA" id="ARBA00004370"/>
    </source>
</evidence>
<evidence type="ECO:0000256" key="5">
    <source>
        <dbReference type="ARBA" id="ARBA00022737"/>
    </source>
</evidence>
<dbReference type="InterPro" id="IPR020635">
    <property type="entry name" value="Tyr_kinase_cat_dom"/>
</dbReference>
<evidence type="ECO:0000256" key="6">
    <source>
        <dbReference type="ARBA" id="ARBA00022989"/>
    </source>
</evidence>
<dbReference type="PROSITE" id="PS50011">
    <property type="entry name" value="PROTEIN_KINASE_DOM"/>
    <property type="match status" value="1"/>
</dbReference>
<evidence type="ECO:0000256" key="7">
    <source>
        <dbReference type="ARBA" id="ARBA00023136"/>
    </source>
</evidence>
<dbReference type="Pfam" id="PF08263">
    <property type="entry name" value="LRRNT_2"/>
    <property type="match status" value="1"/>
</dbReference>
<keyword evidence="12" id="KW-1185">Reference proteome</keyword>
<dbReference type="Pfam" id="PF13855">
    <property type="entry name" value="LRR_8"/>
    <property type="match status" value="1"/>
</dbReference>
<dbReference type="Gene3D" id="3.30.200.20">
    <property type="entry name" value="Phosphorylase Kinase, domain 1"/>
    <property type="match status" value="1"/>
</dbReference>